<sequence>MGIGYELKEENKPVTKGDIHKLINEIEELKRYIPRDFILRGGKGGNIFAEIKTKRLDDDNN</sequence>
<keyword evidence="2" id="KW-1185">Reference proteome</keyword>
<dbReference type="EMBL" id="JAIKTU010000029">
    <property type="protein sequence ID" value="MBY0757457.1"/>
    <property type="molecule type" value="Genomic_DNA"/>
</dbReference>
<name>A0ABS7L3S0_CLOSR</name>
<evidence type="ECO:0000313" key="2">
    <source>
        <dbReference type="Proteomes" id="UP001299068"/>
    </source>
</evidence>
<dbReference type="RefSeq" id="WP_221862613.1">
    <property type="nucleotide sequence ID" value="NZ_JAIKTU010000029.1"/>
</dbReference>
<protein>
    <submittedName>
        <fullName evidence="1">Uncharacterized protein</fullName>
    </submittedName>
</protein>
<proteinExistence type="predicted"/>
<reference evidence="1 2" key="1">
    <citation type="journal article" date="2021" name="Cell Host Microbe">
        <title>in vivo commensal control of Clostridioides difficile virulence.</title>
        <authorList>
            <person name="Girinathan B.P."/>
            <person name="Dibenedetto N."/>
            <person name="Worley J.N."/>
            <person name="Peltier J."/>
            <person name="Arrieta-Ortiz M.L."/>
            <person name="Rupa Christinal Immanuel S."/>
            <person name="Lavin R."/>
            <person name="Delaney M.L."/>
            <person name="Cummins C."/>
            <person name="Hoffmann M."/>
            <person name="Luo Y."/>
            <person name="Gonzalez-Escalona N."/>
            <person name="Allard M."/>
            <person name="Onderdonk A.B."/>
            <person name="Gerber G.K."/>
            <person name="Sonenshein A.L."/>
            <person name="Baliga N."/>
            <person name="Dupuy B."/>
            <person name="Bry L."/>
        </authorList>
    </citation>
    <scope>NUCLEOTIDE SEQUENCE [LARGE SCALE GENOMIC DNA]</scope>
    <source>
        <strain evidence="1 2">DSM 599</strain>
    </source>
</reference>
<evidence type="ECO:0000313" key="1">
    <source>
        <dbReference type="EMBL" id="MBY0757457.1"/>
    </source>
</evidence>
<dbReference type="Proteomes" id="UP001299068">
    <property type="component" value="Unassembled WGS sequence"/>
</dbReference>
<comment type="caution">
    <text evidence="1">The sequence shown here is derived from an EMBL/GenBank/DDBJ whole genome shotgun (WGS) entry which is preliminary data.</text>
</comment>
<accession>A0ABS7L3S0</accession>
<organism evidence="1 2">
    <name type="scientific">Clostridium sardiniense</name>
    <name type="common">Clostridium absonum</name>
    <dbReference type="NCBI Taxonomy" id="29369"/>
    <lineage>
        <taxon>Bacteria</taxon>
        <taxon>Bacillati</taxon>
        <taxon>Bacillota</taxon>
        <taxon>Clostridia</taxon>
        <taxon>Eubacteriales</taxon>
        <taxon>Clostridiaceae</taxon>
        <taxon>Clostridium</taxon>
    </lineage>
</organism>
<gene>
    <name evidence="1" type="ORF">K5V21_18775</name>
</gene>